<dbReference type="SUPFAM" id="SSF56047">
    <property type="entry name" value="Ribosomal protein S8"/>
    <property type="match status" value="1"/>
</dbReference>
<organism evidence="4">
    <name type="scientific">Strombidium sp</name>
    <dbReference type="NCBI Taxonomy" id="181122"/>
    <lineage>
        <taxon>Eukaryota</taxon>
        <taxon>Sar</taxon>
        <taxon>Alveolata</taxon>
        <taxon>Ciliophora</taxon>
        <taxon>Intramacronucleata</taxon>
        <taxon>Spirotrichea</taxon>
        <taxon>Oligotrichia</taxon>
        <taxon>Strombidiidae</taxon>
        <taxon>Strombidium</taxon>
    </lineage>
</organism>
<keyword evidence="2 4" id="KW-0689">Ribosomal protein</keyword>
<protein>
    <submittedName>
        <fullName evidence="4">Ribosomal protein S8</fullName>
    </submittedName>
</protein>
<dbReference type="InterPro" id="IPR000630">
    <property type="entry name" value="Ribosomal_uS8"/>
</dbReference>
<evidence type="ECO:0000256" key="1">
    <source>
        <dbReference type="ARBA" id="ARBA00006471"/>
    </source>
</evidence>
<accession>A0A7T0M4J6</accession>
<gene>
    <name evidence="4" type="primary">rps8</name>
</gene>
<sequence length="141" mass="16488">MLCSKNVNINPYVYAINYYNIVASRQQPYIKLQYNKKSLRLIKLFYNIGAIQNYLILKPKNNNNKTYIAFNATHYKNIPYFKSAQVISRPSKDYVITYRTLNILKHQLKQSIMILSTPKGLMTHTKALKHRFGGIIICILL</sequence>
<dbReference type="GO" id="GO:0006412">
    <property type="term" value="P:translation"/>
    <property type="evidence" value="ECO:0007669"/>
    <property type="project" value="InterPro"/>
</dbReference>
<geneLocation type="mitochondrion" evidence="4"/>
<keyword evidence="3" id="KW-0687">Ribonucleoprotein</keyword>
<dbReference type="GO" id="GO:0003735">
    <property type="term" value="F:structural constituent of ribosome"/>
    <property type="evidence" value="ECO:0007669"/>
    <property type="project" value="InterPro"/>
</dbReference>
<dbReference type="AlphaFoldDB" id="A0A7T0M4J6"/>
<name>A0A7T0M4J6_9SPIT</name>
<reference evidence="4" key="1">
    <citation type="submission" date="2020-05" db="EMBL/GenBank/DDBJ databases">
        <title>Characterization and comparative analysis of mitochondrial genomes of the highly differentiated ciliated protists shed light on the diversity and evolution of the linear molecular architecture.</title>
        <authorList>
            <person name="Zhang T."/>
            <person name="Li C."/>
            <person name="Zhang X."/>
            <person name="Wang C."/>
            <person name="Roger A.J."/>
            <person name="Song W."/>
            <person name="Gao F."/>
        </authorList>
    </citation>
    <scope>NUCLEOTIDE SEQUENCE</scope>
</reference>
<dbReference type="Gene3D" id="3.30.1490.10">
    <property type="match status" value="1"/>
</dbReference>
<dbReference type="GO" id="GO:0005840">
    <property type="term" value="C:ribosome"/>
    <property type="evidence" value="ECO:0007669"/>
    <property type="project" value="UniProtKB-KW"/>
</dbReference>
<comment type="similarity">
    <text evidence="1">Belongs to the universal ribosomal protein uS8 family.</text>
</comment>
<evidence type="ECO:0000256" key="3">
    <source>
        <dbReference type="ARBA" id="ARBA00023274"/>
    </source>
</evidence>
<keyword evidence="4" id="KW-0496">Mitochondrion</keyword>
<evidence type="ECO:0000256" key="2">
    <source>
        <dbReference type="ARBA" id="ARBA00022980"/>
    </source>
</evidence>
<evidence type="ECO:0000313" key="4">
    <source>
        <dbReference type="EMBL" id="QPL15899.1"/>
    </source>
</evidence>
<dbReference type="InterPro" id="IPR035987">
    <property type="entry name" value="Ribosomal_uS8_sf"/>
</dbReference>
<dbReference type="EMBL" id="MT471315">
    <property type="protein sequence ID" value="QPL15899.1"/>
    <property type="molecule type" value="Genomic_DNA"/>
</dbReference>
<dbReference type="GO" id="GO:1990904">
    <property type="term" value="C:ribonucleoprotein complex"/>
    <property type="evidence" value="ECO:0007669"/>
    <property type="project" value="UniProtKB-KW"/>
</dbReference>
<dbReference type="Pfam" id="PF00410">
    <property type="entry name" value="Ribosomal_S8"/>
    <property type="match status" value="1"/>
</dbReference>
<proteinExistence type="inferred from homology"/>